<dbReference type="Gene3D" id="2.40.50.870">
    <property type="entry name" value="Protein of unknown function (DUF3299)"/>
    <property type="match status" value="1"/>
</dbReference>
<evidence type="ECO:0000313" key="2">
    <source>
        <dbReference type="EMBL" id="KYG06890.1"/>
    </source>
</evidence>
<dbReference type="AlphaFoldDB" id="A0A150TQE4"/>
<reference evidence="2 3" key="1">
    <citation type="submission" date="2014-02" db="EMBL/GenBank/DDBJ databases">
        <title>The small core and large imbalanced accessory genome model reveals a collaborative survival strategy of Sorangium cellulosum strains in nature.</title>
        <authorList>
            <person name="Han K."/>
            <person name="Peng R."/>
            <person name="Blom J."/>
            <person name="Li Y.-Z."/>
        </authorList>
    </citation>
    <scope>NUCLEOTIDE SEQUENCE [LARGE SCALE GENOMIC DNA]</scope>
    <source>
        <strain evidence="2 3">So0007-03</strain>
    </source>
</reference>
<organism evidence="2 3">
    <name type="scientific">Sorangium cellulosum</name>
    <name type="common">Polyangium cellulosum</name>
    <dbReference type="NCBI Taxonomy" id="56"/>
    <lineage>
        <taxon>Bacteria</taxon>
        <taxon>Pseudomonadati</taxon>
        <taxon>Myxococcota</taxon>
        <taxon>Polyangia</taxon>
        <taxon>Polyangiales</taxon>
        <taxon>Polyangiaceae</taxon>
        <taxon>Sorangium</taxon>
    </lineage>
</organism>
<dbReference type="InterPro" id="IPR021727">
    <property type="entry name" value="DUF3299"/>
</dbReference>
<dbReference type="Pfam" id="PF11736">
    <property type="entry name" value="DUF3299"/>
    <property type="match status" value="1"/>
</dbReference>
<name>A0A150TQE4_SORCE</name>
<evidence type="ECO:0000256" key="1">
    <source>
        <dbReference type="SAM" id="MobiDB-lite"/>
    </source>
</evidence>
<protein>
    <submittedName>
        <fullName evidence="2">Uncharacterized protein</fullName>
    </submittedName>
</protein>
<feature type="region of interest" description="Disordered" evidence="1">
    <location>
        <begin position="42"/>
        <end position="65"/>
    </location>
</feature>
<feature type="compositionally biased region" description="Low complexity" evidence="1">
    <location>
        <begin position="42"/>
        <end position="54"/>
    </location>
</feature>
<dbReference type="EMBL" id="JEME01001532">
    <property type="protein sequence ID" value="KYG06890.1"/>
    <property type="molecule type" value="Genomic_DNA"/>
</dbReference>
<accession>A0A150TQE4</accession>
<proteinExistence type="predicted"/>
<evidence type="ECO:0000313" key="3">
    <source>
        <dbReference type="Proteomes" id="UP000075502"/>
    </source>
</evidence>
<comment type="caution">
    <text evidence="2">The sequence shown here is derived from an EMBL/GenBank/DDBJ whole genome shotgun (WGS) entry which is preliminary data.</text>
</comment>
<dbReference type="Proteomes" id="UP000075502">
    <property type="component" value="Unassembled WGS sequence"/>
</dbReference>
<sequence length="308" mass="32673">MKARTSSPWLVALVAAGITLGALFGLRRLLTPRATTVAVAPRAAAEAPSPRATVTPSARAAATSEDPLAHQFEAALRDAAAEGLEERRFRRMVSRLAEAIAQEGLGDERAREQAAVRLVQRMIEALEERPPRGAGSPVTPEEAARLRARAEGFATYVRMLMPPGGAHTPALRAPPPERLPPGYAAVRWEALGGFPYVEGAPLPASARRLDGQRVGVSGYMDTLGEVRGIREFVLVESQITCCFTSPPGLNQLVLVRVEAPAGASYVDGPVLVLGTLEVGEQREAGGVTSVYRLRASSVRPLHDGAAEP</sequence>
<gene>
    <name evidence="2" type="ORF">BE21_32160</name>
</gene>